<keyword evidence="1" id="KW-1133">Transmembrane helix</keyword>
<feature type="transmembrane region" description="Helical" evidence="1">
    <location>
        <begin position="158"/>
        <end position="179"/>
    </location>
</feature>
<keyword evidence="3" id="KW-1185">Reference proteome</keyword>
<dbReference type="Proteomes" id="UP000240708">
    <property type="component" value="Unassembled WGS sequence"/>
</dbReference>
<keyword evidence="1" id="KW-0472">Membrane</keyword>
<sequence>MNKIDRNSNKFPNENSNEEAIEQVNKQFEEYTMEMGKANWIAILLAFPISLLLLIPFVLIWDFDTLRSGWNMFTSNYFLFLISGVIIHELLHGLTWAYFVPNKFRSIKFGFKWKYLTPYYHCKGALKVKHYRIGGAMPLIVMGIIPAIIGLIMGDGGILSYGLFFTCAGGGDIIALYMLRKFNDDDYLYDHPEKLGFLKEIA</sequence>
<evidence type="ECO:0000313" key="3">
    <source>
        <dbReference type="Proteomes" id="UP000240708"/>
    </source>
</evidence>
<comment type="caution">
    <text evidence="2">The sequence shown here is derived from an EMBL/GenBank/DDBJ whole genome shotgun (WGS) entry which is preliminary data.</text>
</comment>
<evidence type="ECO:0000256" key="1">
    <source>
        <dbReference type="SAM" id="Phobius"/>
    </source>
</evidence>
<feature type="transmembrane region" description="Helical" evidence="1">
    <location>
        <begin position="40"/>
        <end position="61"/>
    </location>
</feature>
<keyword evidence="1" id="KW-0812">Transmembrane</keyword>
<feature type="transmembrane region" description="Helical" evidence="1">
    <location>
        <begin position="77"/>
        <end position="99"/>
    </location>
</feature>
<reference evidence="2 3" key="1">
    <citation type="submission" date="2018-03" db="EMBL/GenBank/DDBJ databases">
        <title>Genomic Encyclopedia of Archaeal and Bacterial Type Strains, Phase II (KMG-II): from individual species to whole genera.</title>
        <authorList>
            <person name="Goeker M."/>
        </authorList>
    </citation>
    <scope>NUCLEOTIDE SEQUENCE [LARGE SCALE GENOMIC DNA]</scope>
    <source>
        <strain evidence="2 3">DSM 28057</strain>
    </source>
</reference>
<dbReference type="EMBL" id="PYGF01000007">
    <property type="protein sequence ID" value="PSL03291.1"/>
    <property type="molecule type" value="Genomic_DNA"/>
</dbReference>
<proteinExistence type="predicted"/>
<dbReference type="InterPro" id="IPR021683">
    <property type="entry name" value="DUF3267"/>
</dbReference>
<dbReference type="OrthoDB" id="9789112at2"/>
<name>A0A2P8E1D9_9BACT</name>
<organism evidence="2 3">
    <name type="scientific">Cecembia rubra</name>
    <dbReference type="NCBI Taxonomy" id="1485585"/>
    <lineage>
        <taxon>Bacteria</taxon>
        <taxon>Pseudomonadati</taxon>
        <taxon>Bacteroidota</taxon>
        <taxon>Cytophagia</taxon>
        <taxon>Cytophagales</taxon>
        <taxon>Cyclobacteriaceae</taxon>
        <taxon>Cecembia</taxon>
    </lineage>
</organism>
<dbReference type="AlphaFoldDB" id="A0A2P8E1D9"/>
<gene>
    <name evidence="2" type="ORF">CLV48_1079</name>
</gene>
<dbReference type="Pfam" id="PF11667">
    <property type="entry name" value="DUF3267"/>
    <property type="match status" value="1"/>
</dbReference>
<accession>A0A2P8E1D9</accession>
<feature type="transmembrane region" description="Helical" evidence="1">
    <location>
        <begin position="133"/>
        <end position="152"/>
    </location>
</feature>
<protein>
    <submittedName>
        <fullName evidence="2">Putative zincin peptidase</fullName>
    </submittedName>
</protein>
<dbReference type="RefSeq" id="WP_106567683.1">
    <property type="nucleotide sequence ID" value="NZ_JAUVYL010000016.1"/>
</dbReference>
<evidence type="ECO:0000313" key="2">
    <source>
        <dbReference type="EMBL" id="PSL03291.1"/>
    </source>
</evidence>